<comment type="caution">
    <text evidence="2">The sequence shown here is derived from an EMBL/GenBank/DDBJ whole genome shotgun (WGS) entry which is preliminary data.</text>
</comment>
<accession>A0A0K9P132</accession>
<name>A0A0K9P132_ZOSMR</name>
<feature type="compositionally biased region" description="Low complexity" evidence="1">
    <location>
        <begin position="8"/>
        <end position="18"/>
    </location>
</feature>
<dbReference type="OrthoDB" id="1896065at2759"/>
<reference evidence="3" key="1">
    <citation type="journal article" date="2016" name="Nature">
        <title>The genome of the seagrass Zostera marina reveals angiosperm adaptation to the sea.</title>
        <authorList>
            <person name="Olsen J.L."/>
            <person name="Rouze P."/>
            <person name="Verhelst B."/>
            <person name="Lin Y.-C."/>
            <person name="Bayer T."/>
            <person name="Collen J."/>
            <person name="Dattolo E."/>
            <person name="De Paoli E."/>
            <person name="Dittami S."/>
            <person name="Maumus F."/>
            <person name="Michel G."/>
            <person name="Kersting A."/>
            <person name="Lauritano C."/>
            <person name="Lohaus R."/>
            <person name="Toepel M."/>
            <person name="Tonon T."/>
            <person name="Vanneste K."/>
            <person name="Amirebrahimi M."/>
            <person name="Brakel J."/>
            <person name="Bostroem C."/>
            <person name="Chovatia M."/>
            <person name="Grimwood J."/>
            <person name="Jenkins J.W."/>
            <person name="Jueterbock A."/>
            <person name="Mraz A."/>
            <person name="Stam W.T."/>
            <person name="Tice H."/>
            <person name="Bornberg-Bauer E."/>
            <person name="Green P.J."/>
            <person name="Pearson G.A."/>
            <person name="Procaccini G."/>
            <person name="Duarte C.M."/>
            <person name="Schmutz J."/>
            <person name="Reusch T.B.H."/>
            <person name="Van de Peer Y."/>
        </authorList>
    </citation>
    <scope>NUCLEOTIDE SEQUENCE [LARGE SCALE GENOMIC DNA]</scope>
    <source>
        <strain evidence="3">cv. Finnish</strain>
    </source>
</reference>
<dbReference type="AlphaFoldDB" id="A0A0K9P132"/>
<organism evidence="2 3">
    <name type="scientific">Zostera marina</name>
    <name type="common">Eelgrass</name>
    <dbReference type="NCBI Taxonomy" id="29655"/>
    <lineage>
        <taxon>Eukaryota</taxon>
        <taxon>Viridiplantae</taxon>
        <taxon>Streptophyta</taxon>
        <taxon>Embryophyta</taxon>
        <taxon>Tracheophyta</taxon>
        <taxon>Spermatophyta</taxon>
        <taxon>Magnoliopsida</taxon>
        <taxon>Liliopsida</taxon>
        <taxon>Zosteraceae</taxon>
        <taxon>Zostera</taxon>
    </lineage>
</organism>
<feature type="region of interest" description="Disordered" evidence="1">
    <location>
        <begin position="1"/>
        <end position="20"/>
    </location>
</feature>
<evidence type="ECO:0000256" key="1">
    <source>
        <dbReference type="SAM" id="MobiDB-lite"/>
    </source>
</evidence>
<dbReference type="PANTHER" id="PTHR31343">
    <property type="entry name" value="T15D22.8"/>
    <property type="match status" value="1"/>
</dbReference>
<dbReference type="EMBL" id="LFYR01001330">
    <property type="protein sequence ID" value="KMZ62679.1"/>
    <property type="molecule type" value="Genomic_DNA"/>
</dbReference>
<dbReference type="OMA" id="DKWLHSC"/>
<evidence type="ECO:0000313" key="2">
    <source>
        <dbReference type="EMBL" id="KMZ62679.1"/>
    </source>
</evidence>
<dbReference type="InterPro" id="IPR008507">
    <property type="entry name" value="DUF789"/>
</dbReference>
<keyword evidence="3" id="KW-1185">Reference proteome</keyword>
<protein>
    <submittedName>
        <fullName evidence="2">Uncharacterized protein</fullName>
    </submittedName>
</protein>
<dbReference type="Pfam" id="PF05623">
    <property type="entry name" value="DUF789"/>
    <property type="match status" value="1"/>
</dbReference>
<evidence type="ECO:0000313" key="3">
    <source>
        <dbReference type="Proteomes" id="UP000036987"/>
    </source>
</evidence>
<feature type="compositionally biased region" description="Low complexity" evidence="1">
    <location>
        <begin position="53"/>
        <end position="64"/>
    </location>
</feature>
<feature type="region of interest" description="Disordered" evidence="1">
    <location>
        <begin position="31"/>
        <end position="114"/>
    </location>
</feature>
<gene>
    <name evidence="2" type="ORF">ZOSMA_44G00790</name>
</gene>
<dbReference type="Proteomes" id="UP000036987">
    <property type="component" value="Unassembled WGS sequence"/>
</dbReference>
<sequence length="444" mass="50418">MSANKNVSASSVGSHSTSPQVFAIPTVSKMVGSVASSSARGNHSVDRFYNPPQRRQLQLQQKQQQEQEKQQKHHQITKPIRQRPKRIPPKVEVREVENPIEPSQDSPAKHPTTSSYPCSSFPLLPLPFVANLDRFIHFTTPTVLSRSLYKTVSRDWMNPDALESLSYFSLGDLWESFRKWSAYGAEVPLVLDGSQDIVQYYVPYLSGIQLYVNSNPKPRHLGEHGDGKLYRDLNNGDSAADVCGSDLGVDEKWSKVALFCNTHADIHARDTDEIQNSHLVFEYFENCPPHLREPLADKVSVLASKFPQLKTFTSCDLLPSSWISIAWYPIYRIPACLSMQDLDTSFLTFHSLAFPSKCTLNSLPDPGCYVRNRNETKDISTQLSLPLFGLASYKFRSSIWNPDGLSKQDPQSLLQAADEWLRLLQVEHPDFNFFSEKHRNIYKR</sequence>
<dbReference type="PANTHER" id="PTHR31343:SF8">
    <property type="entry name" value="OS07G0246600 PROTEIN"/>
    <property type="match status" value="1"/>
</dbReference>
<proteinExistence type="predicted"/>
<feature type="compositionally biased region" description="Basic residues" evidence="1">
    <location>
        <begin position="71"/>
        <end position="88"/>
    </location>
</feature>